<name>A0A430B444_9ENTE</name>
<evidence type="ECO:0000256" key="7">
    <source>
        <dbReference type="SAM" id="Phobius"/>
    </source>
</evidence>
<sequence>MCGLSVSLVSLIISVIYGIELLNFWLMCAMLFFNFKCCYVIVLCKQMSERPIFMILLSIIVSSLYFFFLYKVFNEKKKSVLLSTVFLNATISLGFYLMFIGDLSFSQWGKIFLVPDIKMLMISLITGFFFFSSLFIFCYFKDKNLVYHRQKNITVEKRTQVSRIIMKTVSLLFVFAGFLFFFSCRWVIDYFGEVDIEQVLFTLTQSVTESGTQQIESFVFNPLLTSLIISFSIWLCLNFFIEFTFPFTEKLKIEKFGFWKYLSLSLSALLLIVNLYSGLSFFGIDDVKAALFVQGKIYESFYVPGEDVPIELPENKRNLIYIFAESMETTYVSKELGGAMDENLLPNLSALAQENISFSNTNLLGGALSAPGTGFTVAAMTAQTSGTPMRASAEKNQSWSAGGDLGNAYGQEVNDFLPGVYSLGEILDEHGYQQELLIGSSASFGGRDKYFQQHGNYTISDYQTALDEGWIPEGYKIWWGYEDEKLFQFAKSRLDELSSSGEPFNFTLLTADTHFEDGLMTENTPVVFDDQYSNVIHWSDQMIYDFVEYVKTQPYYENTTIIICGDHLSMDQDFFENISKDYDRTVFNVIINSPVSPQKTNHRLFSTMDFFPTTLAALGANIEGERLGLGTNLFSEKETLMEELGYETFYQELQKKSEYYTNVILNGHSPETFSSSE</sequence>
<dbReference type="GO" id="GO:0005886">
    <property type="term" value="C:plasma membrane"/>
    <property type="evidence" value="ECO:0007669"/>
    <property type="project" value="UniProtKB-SubCell"/>
</dbReference>
<feature type="transmembrane region" description="Helical" evidence="7">
    <location>
        <begin position="52"/>
        <end position="73"/>
    </location>
</feature>
<feature type="transmembrane region" description="Helical" evidence="7">
    <location>
        <begin position="161"/>
        <end position="182"/>
    </location>
</feature>
<feature type="domain" description="Sulfatase N-terminal" evidence="8">
    <location>
        <begin position="317"/>
        <end position="619"/>
    </location>
</feature>
<evidence type="ECO:0000256" key="6">
    <source>
        <dbReference type="ARBA" id="ARBA00023136"/>
    </source>
</evidence>
<keyword evidence="10" id="KW-1185">Reference proteome</keyword>
<organism evidence="9 10">
    <name type="scientific">Vagococcus elongatus</name>
    <dbReference type="NCBI Taxonomy" id="180344"/>
    <lineage>
        <taxon>Bacteria</taxon>
        <taxon>Bacillati</taxon>
        <taxon>Bacillota</taxon>
        <taxon>Bacilli</taxon>
        <taxon>Lactobacillales</taxon>
        <taxon>Enterococcaceae</taxon>
        <taxon>Vagococcus</taxon>
    </lineage>
</organism>
<dbReference type="Proteomes" id="UP000287605">
    <property type="component" value="Unassembled WGS sequence"/>
</dbReference>
<keyword evidence="6 7" id="KW-0472">Membrane</keyword>
<evidence type="ECO:0000256" key="4">
    <source>
        <dbReference type="ARBA" id="ARBA00022692"/>
    </source>
</evidence>
<comment type="pathway">
    <text evidence="2">Cell wall biogenesis; lipoteichoic acid biosynthesis.</text>
</comment>
<evidence type="ECO:0000313" key="9">
    <source>
        <dbReference type="EMBL" id="RSU15083.1"/>
    </source>
</evidence>
<evidence type="ECO:0000259" key="8">
    <source>
        <dbReference type="Pfam" id="PF00884"/>
    </source>
</evidence>
<dbReference type="PANTHER" id="PTHR47371">
    <property type="entry name" value="LIPOTEICHOIC ACID SYNTHASE"/>
    <property type="match status" value="1"/>
</dbReference>
<dbReference type="InterPro" id="IPR017850">
    <property type="entry name" value="Alkaline_phosphatase_core_sf"/>
</dbReference>
<feature type="transmembrane region" description="Helical" evidence="7">
    <location>
        <begin position="261"/>
        <end position="284"/>
    </location>
</feature>
<evidence type="ECO:0000256" key="1">
    <source>
        <dbReference type="ARBA" id="ARBA00004651"/>
    </source>
</evidence>
<dbReference type="InterPro" id="IPR050448">
    <property type="entry name" value="OpgB/LTA_synthase_biosynth"/>
</dbReference>
<dbReference type="AlphaFoldDB" id="A0A430B444"/>
<comment type="subcellular location">
    <subcellularLocation>
        <location evidence="1">Cell membrane</location>
        <topology evidence="1">Multi-pass membrane protein</topology>
    </subcellularLocation>
</comment>
<feature type="transmembrane region" description="Helical" evidence="7">
    <location>
        <begin position="7"/>
        <end position="32"/>
    </location>
</feature>
<feature type="transmembrane region" description="Helical" evidence="7">
    <location>
        <begin position="80"/>
        <end position="99"/>
    </location>
</feature>
<dbReference type="Pfam" id="PF00884">
    <property type="entry name" value="Sulfatase"/>
    <property type="match status" value="1"/>
</dbReference>
<dbReference type="SUPFAM" id="SSF53649">
    <property type="entry name" value="Alkaline phosphatase-like"/>
    <property type="match status" value="1"/>
</dbReference>
<evidence type="ECO:0000256" key="5">
    <source>
        <dbReference type="ARBA" id="ARBA00022989"/>
    </source>
</evidence>
<evidence type="ECO:0000256" key="3">
    <source>
        <dbReference type="ARBA" id="ARBA00022475"/>
    </source>
</evidence>
<reference evidence="9 10" key="1">
    <citation type="submission" date="2017-05" db="EMBL/GenBank/DDBJ databases">
        <title>Vagococcus spp. assemblies.</title>
        <authorList>
            <person name="Gulvik C.A."/>
        </authorList>
    </citation>
    <scope>NUCLEOTIDE SEQUENCE [LARGE SCALE GENOMIC DNA]</scope>
    <source>
        <strain evidence="9 10">CCUG 51432</strain>
    </source>
</reference>
<keyword evidence="4 7" id="KW-0812">Transmembrane</keyword>
<keyword evidence="5 7" id="KW-1133">Transmembrane helix</keyword>
<comment type="caution">
    <text evidence="9">The sequence shown here is derived from an EMBL/GenBank/DDBJ whole genome shotgun (WGS) entry which is preliminary data.</text>
</comment>
<dbReference type="CDD" id="cd16015">
    <property type="entry name" value="LTA_synthase"/>
    <property type="match status" value="1"/>
</dbReference>
<accession>A0A430B444</accession>
<dbReference type="Gene3D" id="3.40.720.10">
    <property type="entry name" value="Alkaline Phosphatase, subunit A"/>
    <property type="match status" value="1"/>
</dbReference>
<evidence type="ECO:0000313" key="10">
    <source>
        <dbReference type="Proteomes" id="UP000287605"/>
    </source>
</evidence>
<dbReference type="EMBL" id="NGKA01000002">
    <property type="protein sequence ID" value="RSU15083.1"/>
    <property type="molecule type" value="Genomic_DNA"/>
</dbReference>
<proteinExistence type="predicted"/>
<feature type="transmembrane region" description="Helical" evidence="7">
    <location>
        <begin position="119"/>
        <end position="140"/>
    </location>
</feature>
<feature type="transmembrane region" description="Helical" evidence="7">
    <location>
        <begin position="218"/>
        <end position="241"/>
    </location>
</feature>
<dbReference type="PANTHER" id="PTHR47371:SF3">
    <property type="entry name" value="PHOSPHOGLYCEROL TRANSFERASE I"/>
    <property type="match status" value="1"/>
</dbReference>
<gene>
    <name evidence="9" type="ORF">CBF29_01735</name>
</gene>
<protein>
    <recommendedName>
        <fullName evidence="8">Sulfatase N-terminal domain-containing protein</fullName>
    </recommendedName>
</protein>
<keyword evidence="3" id="KW-1003">Cell membrane</keyword>
<dbReference type="InterPro" id="IPR000917">
    <property type="entry name" value="Sulfatase_N"/>
</dbReference>
<evidence type="ECO:0000256" key="2">
    <source>
        <dbReference type="ARBA" id="ARBA00004936"/>
    </source>
</evidence>